<evidence type="ECO:0000313" key="3">
    <source>
        <dbReference type="EMBL" id="KAF2418463.1"/>
    </source>
</evidence>
<dbReference type="GO" id="GO:0007165">
    <property type="term" value="P:signal transduction"/>
    <property type="evidence" value="ECO:0007669"/>
    <property type="project" value="InterPro"/>
</dbReference>
<gene>
    <name evidence="3" type="ORF">EJ08DRAFT_654300</name>
</gene>
<dbReference type="OrthoDB" id="9994905at2759"/>
<reference evidence="3" key="1">
    <citation type="journal article" date="2020" name="Stud. Mycol.">
        <title>101 Dothideomycetes genomes: a test case for predicting lifestyles and emergence of pathogens.</title>
        <authorList>
            <person name="Haridas S."/>
            <person name="Albert R."/>
            <person name="Binder M."/>
            <person name="Bloem J."/>
            <person name="Labutti K."/>
            <person name="Salamov A."/>
            <person name="Andreopoulos B."/>
            <person name="Baker S."/>
            <person name="Barry K."/>
            <person name="Bills G."/>
            <person name="Bluhm B."/>
            <person name="Cannon C."/>
            <person name="Castanera R."/>
            <person name="Culley D."/>
            <person name="Daum C."/>
            <person name="Ezra D."/>
            <person name="Gonzalez J."/>
            <person name="Henrissat B."/>
            <person name="Kuo A."/>
            <person name="Liang C."/>
            <person name="Lipzen A."/>
            <person name="Lutzoni F."/>
            <person name="Magnuson J."/>
            <person name="Mondo S."/>
            <person name="Nolan M."/>
            <person name="Ohm R."/>
            <person name="Pangilinan J."/>
            <person name="Park H.-J."/>
            <person name="Ramirez L."/>
            <person name="Alfaro M."/>
            <person name="Sun H."/>
            <person name="Tritt A."/>
            <person name="Yoshinaga Y."/>
            <person name="Zwiers L.-H."/>
            <person name="Turgeon B."/>
            <person name="Goodwin S."/>
            <person name="Spatafora J."/>
            <person name="Crous P."/>
            <person name="Grigoriev I."/>
        </authorList>
    </citation>
    <scope>NUCLEOTIDE SEQUENCE</scope>
    <source>
        <strain evidence="3">CBS 130266</strain>
    </source>
</reference>
<dbReference type="Pfam" id="PF00620">
    <property type="entry name" value="RhoGAP"/>
    <property type="match status" value="1"/>
</dbReference>
<dbReference type="SMART" id="SM00324">
    <property type="entry name" value="RhoGAP"/>
    <property type="match status" value="1"/>
</dbReference>
<evidence type="ECO:0000256" key="1">
    <source>
        <dbReference type="SAM" id="MobiDB-lite"/>
    </source>
</evidence>
<protein>
    <recommendedName>
        <fullName evidence="2">Rho-GAP domain-containing protein</fullName>
    </recommendedName>
</protein>
<dbReference type="Gene3D" id="1.10.555.10">
    <property type="entry name" value="Rho GTPase activation protein"/>
    <property type="match status" value="1"/>
</dbReference>
<keyword evidence="4" id="KW-1185">Reference proteome</keyword>
<dbReference type="EMBL" id="MU007128">
    <property type="protein sequence ID" value="KAF2418463.1"/>
    <property type="molecule type" value="Genomic_DNA"/>
</dbReference>
<organism evidence="3 4">
    <name type="scientific">Tothia fuscella</name>
    <dbReference type="NCBI Taxonomy" id="1048955"/>
    <lineage>
        <taxon>Eukaryota</taxon>
        <taxon>Fungi</taxon>
        <taxon>Dikarya</taxon>
        <taxon>Ascomycota</taxon>
        <taxon>Pezizomycotina</taxon>
        <taxon>Dothideomycetes</taxon>
        <taxon>Pleosporomycetidae</taxon>
        <taxon>Venturiales</taxon>
        <taxon>Cylindrosympodiaceae</taxon>
        <taxon>Tothia</taxon>
    </lineage>
</organism>
<accession>A0A9P4TT34</accession>
<dbReference type="PROSITE" id="PS50238">
    <property type="entry name" value="RHOGAP"/>
    <property type="match status" value="1"/>
</dbReference>
<sequence length="441" mass="49926">MAPYQLSRKQSGFLNLWQRSKRVFVKPHENVKGLDSPHHLSRIGGVSVFDLDAKYAIAPLVIPARFASLMDFLLLHGRCEPGIFRINGQLKTIAALKEYFLRQMHPYLSEGDEADIEVTIRLATLPNSVTLPYNIHDIAGTFKLFLDELRGGILGSVEVFESLRKALVPIKDKEDELDFQCRGLEDEFTKSNAKWVAKVLCTVGCSQRRNLILAIFGLLAFLKQDQIGLERCDSLLPPQFAYSLSLAIQNHCSQSQVKSEQMSSRALGVVFAPLLLGNLSDQIRINHHTPRPETSHGLRRRSNLSNSPKKQTKPKPTKPTNINIMHLKHHSYPTNILPVTILEPLILQQQQQQQQRASLEQKRMKSSSRKNISGKKMQRIEDCVELNESVERNRVACRMVELLVGNWEGIVQAMRDVGYSRIDGTRLVDDRCAGRGKVHWG</sequence>
<name>A0A9P4TT34_9PEZI</name>
<dbReference type="AlphaFoldDB" id="A0A9P4TT34"/>
<dbReference type="InterPro" id="IPR000198">
    <property type="entry name" value="RhoGAP_dom"/>
</dbReference>
<proteinExistence type="predicted"/>
<dbReference type="Proteomes" id="UP000800235">
    <property type="component" value="Unassembled WGS sequence"/>
</dbReference>
<feature type="domain" description="Rho-GAP" evidence="2">
    <location>
        <begin position="49"/>
        <end position="312"/>
    </location>
</feature>
<dbReference type="InterPro" id="IPR008936">
    <property type="entry name" value="Rho_GTPase_activation_prot"/>
</dbReference>
<evidence type="ECO:0000313" key="4">
    <source>
        <dbReference type="Proteomes" id="UP000800235"/>
    </source>
</evidence>
<comment type="caution">
    <text evidence="3">The sequence shown here is derived from an EMBL/GenBank/DDBJ whole genome shotgun (WGS) entry which is preliminary data.</text>
</comment>
<feature type="region of interest" description="Disordered" evidence="1">
    <location>
        <begin position="353"/>
        <end position="376"/>
    </location>
</feature>
<evidence type="ECO:0000259" key="2">
    <source>
        <dbReference type="PROSITE" id="PS50238"/>
    </source>
</evidence>
<dbReference type="SUPFAM" id="SSF48350">
    <property type="entry name" value="GTPase activation domain, GAP"/>
    <property type="match status" value="1"/>
</dbReference>
<feature type="region of interest" description="Disordered" evidence="1">
    <location>
        <begin position="286"/>
        <end position="322"/>
    </location>
</feature>
<feature type="compositionally biased region" description="Basic residues" evidence="1">
    <location>
        <begin position="364"/>
        <end position="376"/>
    </location>
</feature>